<keyword evidence="2" id="KW-0472">Membrane</keyword>
<evidence type="ECO:0000313" key="3">
    <source>
        <dbReference type="EMBL" id="QDS98044.1"/>
    </source>
</evidence>
<evidence type="ECO:0000313" key="4">
    <source>
        <dbReference type="Proteomes" id="UP000319852"/>
    </source>
</evidence>
<feature type="transmembrane region" description="Helical" evidence="2">
    <location>
        <begin position="155"/>
        <end position="184"/>
    </location>
</feature>
<dbReference type="AlphaFoldDB" id="A0A517MT34"/>
<evidence type="ECO:0000256" key="2">
    <source>
        <dbReference type="SAM" id="Phobius"/>
    </source>
</evidence>
<feature type="transmembrane region" description="Helical" evidence="2">
    <location>
        <begin position="6"/>
        <end position="23"/>
    </location>
</feature>
<reference evidence="3 4" key="1">
    <citation type="submission" date="2019-02" db="EMBL/GenBank/DDBJ databases">
        <title>Deep-cultivation of Planctomycetes and their phenomic and genomic characterization uncovers novel biology.</title>
        <authorList>
            <person name="Wiegand S."/>
            <person name="Jogler M."/>
            <person name="Boedeker C."/>
            <person name="Pinto D."/>
            <person name="Vollmers J."/>
            <person name="Rivas-Marin E."/>
            <person name="Kohn T."/>
            <person name="Peeters S.H."/>
            <person name="Heuer A."/>
            <person name="Rast P."/>
            <person name="Oberbeckmann S."/>
            <person name="Bunk B."/>
            <person name="Jeske O."/>
            <person name="Meyerdierks A."/>
            <person name="Storesund J.E."/>
            <person name="Kallscheuer N."/>
            <person name="Luecker S."/>
            <person name="Lage O.M."/>
            <person name="Pohl T."/>
            <person name="Merkel B.J."/>
            <person name="Hornburger P."/>
            <person name="Mueller R.-W."/>
            <person name="Bruemmer F."/>
            <person name="Labrenz M."/>
            <person name="Spormann A.M."/>
            <person name="Op den Camp H."/>
            <person name="Overmann J."/>
            <person name="Amann R."/>
            <person name="Jetten M.S.M."/>
            <person name="Mascher T."/>
            <person name="Medema M.H."/>
            <person name="Devos D.P."/>
            <person name="Kaster A.-K."/>
            <person name="Ovreas L."/>
            <person name="Rohde M."/>
            <person name="Galperin M.Y."/>
            <person name="Jogler C."/>
        </authorList>
    </citation>
    <scope>NUCLEOTIDE SEQUENCE [LARGE SCALE GENOMIC DNA]</scope>
    <source>
        <strain evidence="3 4">HG15A2</strain>
    </source>
</reference>
<feature type="transmembrane region" description="Helical" evidence="2">
    <location>
        <begin position="30"/>
        <end position="47"/>
    </location>
</feature>
<dbReference type="OrthoDB" id="246463at2"/>
<sequence length="623" mass="68180">MLFALTLLLTCTFTCVGLLALWAATSTRHWFVRTAVFLGTLAPLLAIPACEPLVTLTVQGITVIAAVIITRWIQNRKPKEARVAGGGFQFGMGDMLLATVVVSYLLAVASQFPSGQPETMGLTEITWLYPTFNGFAVGLITSLAYWITTSSGKRLAIAACFAILGSLAFALIAAYSDWIVVAFVEYDSFMSSLFMSKAPQGLLAQLGEFLADQGTGIWLVIGLTHLVLTAATFKLFSLGSAAPSRFATTMSVVCVLVMASFPMVTYWHLATPPAKHDVTYPNPNGYEQLVGLAKTTETAIVNGNFDSSVATKSQREAAAAEVDSVVSEVHDTLALPSVVRIQYDIDTDLANISSLRSLARAMTEVGGVHAMNGRWQQSLDTNLDLVDYGARISQGGLLIDDLVGIACSGMGKYGINEIHRELDESQRKQVARRLSAYLNGLESAEEFIERDQIWEIYATGWIGALRIYLQSYDAQANRWENQGYLQARKRNEMEVRLLLAAIAIEDYRAAYDRLPDSLEETSPIRGLESLVDPFDPAGGLLRYRRLDENQYLLYTIGANGTDEAGRYSLDDHLGDENDVTLESHFERERLEAEAAAAEAAELAAEQAELDTLEEELEDKEAQP</sequence>
<feature type="transmembrane region" description="Helical" evidence="2">
    <location>
        <begin position="248"/>
        <end position="269"/>
    </location>
</feature>
<organism evidence="3 4">
    <name type="scientific">Adhaeretor mobilis</name>
    <dbReference type="NCBI Taxonomy" id="1930276"/>
    <lineage>
        <taxon>Bacteria</taxon>
        <taxon>Pseudomonadati</taxon>
        <taxon>Planctomycetota</taxon>
        <taxon>Planctomycetia</taxon>
        <taxon>Pirellulales</taxon>
        <taxon>Lacipirellulaceae</taxon>
        <taxon>Adhaeretor</taxon>
    </lineage>
</organism>
<feature type="compositionally biased region" description="Acidic residues" evidence="1">
    <location>
        <begin position="607"/>
        <end position="623"/>
    </location>
</feature>
<dbReference type="Proteomes" id="UP000319852">
    <property type="component" value="Chromosome"/>
</dbReference>
<dbReference type="EMBL" id="CP036263">
    <property type="protein sequence ID" value="QDS98044.1"/>
    <property type="molecule type" value="Genomic_DNA"/>
</dbReference>
<feature type="compositionally biased region" description="Low complexity" evidence="1">
    <location>
        <begin position="593"/>
        <end position="606"/>
    </location>
</feature>
<evidence type="ECO:0000256" key="1">
    <source>
        <dbReference type="SAM" id="MobiDB-lite"/>
    </source>
</evidence>
<feature type="transmembrane region" description="Helical" evidence="2">
    <location>
        <begin position="85"/>
        <end position="107"/>
    </location>
</feature>
<feature type="transmembrane region" description="Helical" evidence="2">
    <location>
        <begin position="127"/>
        <end position="148"/>
    </location>
</feature>
<dbReference type="KEGG" id="amob:HG15A2_13140"/>
<keyword evidence="2" id="KW-0812">Transmembrane</keyword>
<gene>
    <name evidence="3" type="ORF">HG15A2_13140</name>
</gene>
<proteinExistence type="predicted"/>
<keyword evidence="2" id="KW-1133">Transmembrane helix</keyword>
<dbReference type="RefSeq" id="WP_145058911.1">
    <property type="nucleotide sequence ID" value="NZ_CP036263.1"/>
</dbReference>
<accession>A0A517MT34</accession>
<feature type="region of interest" description="Disordered" evidence="1">
    <location>
        <begin position="590"/>
        <end position="623"/>
    </location>
</feature>
<feature type="transmembrane region" description="Helical" evidence="2">
    <location>
        <begin position="216"/>
        <end position="236"/>
    </location>
</feature>
<protein>
    <submittedName>
        <fullName evidence="3">Uncharacterized protein</fullName>
    </submittedName>
</protein>
<feature type="transmembrane region" description="Helical" evidence="2">
    <location>
        <begin position="53"/>
        <end position="73"/>
    </location>
</feature>
<keyword evidence="4" id="KW-1185">Reference proteome</keyword>
<name>A0A517MT34_9BACT</name>